<dbReference type="EMBL" id="FJOG01000022">
    <property type="protein sequence ID" value="CZR62904.1"/>
    <property type="molecule type" value="Genomic_DNA"/>
</dbReference>
<sequence>MRWRNRSTGPDSVLTEFHPFTRLPIELRYTIWHLTLQPRVVEIEFQWKERYGINNEDKLYASYYSRIPLPVALKVCRDSRNAVLPFYPLCFASFLSRPKIRFNLFFDTLYIDDTFGKHLFELLGNLNPIKMAGLQNMAISDLAGSNYYEDDDKGHKYWARLGTLIEKIFGLKNILTVHSLPSILRHNYMAAMK</sequence>
<dbReference type="PANTHER" id="PTHR35910">
    <property type="entry name" value="2EXR DOMAIN-CONTAINING PROTEIN"/>
    <property type="match status" value="1"/>
</dbReference>
<evidence type="ECO:0000313" key="3">
    <source>
        <dbReference type="Proteomes" id="UP000184330"/>
    </source>
</evidence>
<dbReference type="AlphaFoldDB" id="A0A1L7XCZ9"/>
<dbReference type="Proteomes" id="UP000184330">
    <property type="component" value="Unassembled WGS sequence"/>
</dbReference>
<dbReference type="OrthoDB" id="3473305at2759"/>
<reference evidence="2 3" key="1">
    <citation type="submission" date="2016-03" db="EMBL/GenBank/DDBJ databases">
        <authorList>
            <person name="Ploux O."/>
        </authorList>
    </citation>
    <scope>NUCLEOTIDE SEQUENCE [LARGE SCALE GENOMIC DNA]</scope>
    <source>
        <strain evidence="2 3">UAMH 11012</strain>
    </source>
</reference>
<dbReference type="PANTHER" id="PTHR35910:SF1">
    <property type="entry name" value="2EXR DOMAIN-CONTAINING PROTEIN"/>
    <property type="match status" value="1"/>
</dbReference>
<evidence type="ECO:0000259" key="1">
    <source>
        <dbReference type="Pfam" id="PF20150"/>
    </source>
</evidence>
<accession>A0A1L7XCZ9</accession>
<feature type="domain" description="2EXR" evidence="1">
    <location>
        <begin position="17"/>
        <end position="109"/>
    </location>
</feature>
<name>A0A1L7XCZ9_9HELO</name>
<keyword evidence="3" id="KW-1185">Reference proteome</keyword>
<dbReference type="Pfam" id="PF20150">
    <property type="entry name" value="2EXR"/>
    <property type="match status" value="1"/>
</dbReference>
<gene>
    <name evidence="2" type="ORF">PAC_12801</name>
</gene>
<protein>
    <recommendedName>
        <fullName evidence="1">2EXR domain-containing protein</fullName>
    </recommendedName>
</protein>
<proteinExistence type="predicted"/>
<organism evidence="2 3">
    <name type="scientific">Phialocephala subalpina</name>
    <dbReference type="NCBI Taxonomy" id="576137"/>
    <lineage>
        <taxon>Eukaryota</taxon>
        <taxon>Fungi</taxon>
        <taxon>Dikarya</taxon>
        <taxon>Ascomycota</taxon>
        <taxon>Pezizomycotina</taxon>
        <taxon>Leotiomycetes</taxon>
        <taxon>Helotiales</taxon>
        <taxon>Mollisiaceae</taxon>
        <taxon>Phialocephala</taxon>
        <taxon>Phialocephala fortinii species complex</taxon>
    </lineage>
</organism>
<evidence type="ECO:0000313" key="2">
    <source>
        <dbReference type="EMBL" id="CZR62904.1"/>
    </source>
</evidence>
<dbReference type="InterPro" id="IPR045518">
    <property type="entry name" value="2EXR"/>
</dbReference>